<evidence type="ECO:0000313" key="3">
    <source>
        <dbReference type="Proteomes" id="UP001143474"/>
    </source>
</evidence>
<comment type="caution">
    <text evidence="2">The sequence shown here is derived from an EMBL/GenBank/DDBJ whole genome shotgun (WGS) entry which is preliminary data.</text>
</comment>
<dbReference type="GO" id="GO:0005829">
    <property type="term" value="C:cytosol"/>
    <property type="evidence" value="ECO:0007669"/>
    <property type="project" value="TreeGrafter"/>
</dbReference>
<dbReference type="Gene3D" id="3.40.50.360">
    <property type="match status" value="1"/>
</dbReference>
<dbReference type="PANTHER" id="PTHR30543">
    <property type="entry name" value="CHROMATE REDUCTASE"/>
    <property type="match status" value="1"/>
</dbReference>
<protein>
    <submittedName>
        <fullName evidence="2">FMN reductase</fullName>
    </submittedName>
</protein>
<gene>
    <name evidence="2" type="ORF">GCM10017600_83390</name>
</gene>
<reference evidence="2" key="2">
    <citation type="submission" date="2023-01" db="EMBL/GenBank/DDBJ databases">
        <authorList>
            <person name="Sun Q."/>
            <person name="Evtushenko L."/>
        </authorList>
    </citation>
    <scope>NUCLEOTIDE SEQUENCE</scope>
    <source>
        <strain evidence="2">VKM Ac-2007</strain>
    </source>
</reference>
<dbReference type="Pfam" id="PF03358">
    <property type="entry name" value="FMN_red"/>
    <property type="match status" value="1"/>
</dbReference>
<name>A0A9W6IA54_9ACTN</name>
<dbReference type="InterPro" id="IPR005025">
    <property type="entry name" value="FMN_Rdtase-like_dom"/>
</dbReference>
<dbReference type="Proteomes" id="UP001143474">
    <property type="component" value="Unassembled WGS sequence"/>
</dbReference>
<dbReference type="SUPFAM" id="SSF52218">
    <property type="entry name" value="Flavoproteins"/>
    <property type="match status" value="1"/>
</dbReference>
<evidence type="ECO:0000259" key="1">
    <source>
        <dbReference type="Pfam" id="PF03358"/>
    </source>
</evidence>
<reference evidence="2" key="1">
    <citation type="journal article" date="2014" name="Int. J. Syst. Evol. Microbiol.">
        <title>Complete genome sequence of Corynebacterium casei LMG S-19264T (=DSM 44701T), isolated from a smear-ripened cheese.</title>
        <authorList>
            <consortium name="US DOE Joint Genome Institute (JGI-PGF)"/>
            <person name="Walter F."/>
            <person name="Albersmeier A."/>
            <person name="Kalinowski J."/>
            <person name="Ruckert C."/>
        </authorList>
    </citation>
    <scope>NUCLEOTIDE SEQUENCE</scope>
    <source>
        <strain evidence="2">VKM Ac-2007</strain>
    </source>
</reference>
<dbReference type="InterPro" id="IPR029039">
    <property type="entry name" value="Flavoprotein-like_sf"/>
</dbReference>
<dbReference type="EMBL" id="BSEV01000039">
    <property type="protein sequence ID" value="GLK14926.1"/>
    <property type="molecule type" value="Genomic_DNA"/>
</dbReference>
<feature type="domain" description="NADPH-dependent FMN reductase-like" evidence="1">
    <location>
        <begin position="4"/>
        <end position="141"/>
    </location>
</feature>
<organism evidence="2 3">
    <name type="scientific">Streptosporangium carneum</name>
    <dbReference type="NCBI Taxonomy" id="47481"/>
    <lineage>
        <taxon>Bacteria</taxon>
        <taxon>Bacillati</taxon>
        <taxon>Actinomycetota</taxon>
        <taxon>Actinomycetes</taxon>
        <taxon>Streptosporangiales</taxon>
        <taxon>Streptosporangiaceae</taxon>
        <taxon>Streptosporangium</taxon>
    </lineage>
</organism>
<keyword evidence="3" id="KW-1185">Reference proteome</keyword>
<proteinExistence type="predicted"/>
<dbReference type="GO" id="GO:0016491">
    <property type="term" value="F:oxidoreductase activity"/>
    <property type="evidence" value="ECO:0007669"/>
    <property type="project" value="InterPro"/>
</dbReference>
<dbReference type="RefSeq" id="WP_271223153.1">
    <property type="nucleotide sequence ID" value="NZ_BAAAVD010000017.1"/>
</dbReference>
<dbReference type="PANTHER" id="PTHR30543:SF21">
    <property type="entry name" value="NAD(P)H-DEPENDENT FMN REDUCTASE LOT6"/>
    <property type="match status" value="1"/>
</dbReference>
<dbReference type="GO" id="GO:0010181">
    <property type="term" value="F:FMN binding"/>
    <property type="evidence" value="ECO:0007669"/>
    <property type="project" value="TreeGrafter"/>
</dbReference>
<evidence type="ECO:0000313" key="2">
    <source>
        <dbReference type="EMBL" id="GLK14926.1"/>
    </source>
</evidence>
<dbReference type="AlphaFoldDB" id="A0A9W6IA54"/>
<sequence>MRPTLLVIAGSVRRGSVSDAVARTAAALTSESHVVRAYGETSLLPHFNPDLEGDGLPEVVTRLRSALATADAFMFCTPEYAGALPGALKNLLEWAIGGWMYRKPAGWINTSTAPSAAARAHESLHTVLNYTGALVIPDACVRLPIDRALVTPTGLIPDDRVTAGIIGALETLSAAVTGERT</sequence>
<dbReference type="InterPro" id="IPR050712">
    <property type="entry name" value="NAD(P)H-dep_reductase"/>
</dbReference>
<accession>A0A9W6IA54</accession>